<dbReference type="RefSeq" id="XP_040765660.1">
    <property type="nucleotide sequence ID" value="XM_040914860.1"/>
</dbReference>
<dbReference type="PANTHER" id="PTHR12159">
    <property type="entry name" value="G/T AND G/U MISMATCH-SPECIFIC DNA GLYCOSYLASE"/>
    <property type="match status" value="1"/>
</dbReference>
<evidence type="ECO:0000256" key="4">
    <source>
        <dbReference type="SAM" id="MobiDB-lite"/>
    </source>
</evidence>
<evidence type="ECO:0000313" key="7">
    <source>
        <dbReference type="Proteomes" id="UP000076871"/>
    </source>
</evidence>
<evidence type="ECO:0000256" key="2">
    <source>
        <dbReference type="ARBA" id="ARBA00022801"/>
    </source>
</evidence>
<dbReference type="CDD" id="cd10028">
    <property type="entry name" value="UDG-F2_TDG_MUG"/>
    <property type="match status" value="1"/>
</dbReference>
<protein>
    <submittedName>
        <fullName evidence="6">DNA glycosylase</fullName>
    </submittedName>
</protein>
<feature type="compositionally biased region" description="Low complexity" evidence="4">
    <location>
        <begin position="12"/>
        <end position="29"/>
    </location>
</feature>
<keyword evidence="7" id="KW-1185">Reference proteome</keyword>
<dbReference type="EMBL" id="KV427617">
    <property type="protein sequence ID" value="KZT07920.1"/>
    <property type="molecule type" value="Genomic_DNA"/>
</dbReference>
<dbReference type="OrthoDB" id="565731at2759"/>
<dbReference type="PANTHER" id="PTHR12159:SF9">
    <property type="entry name" value="G_T MISMATCH-SPECIFIC THYMINE DNA GLYCOSYLASE"/>
    <property type="match status" value="1"/>
</dbReference>
<organism evidence="6 7">
    <name type="scientific">Laetiporus sulphureus 93-53</name>
    <dbReference type="NCBI Taxonomy" id="1314785"/>
    <lineage>
        <taxon>Eukaryota</taxon>
        <taxon>Fungi</taxon>
        <taxon>Dikarya</taxon>
        <taxon>Basidiomycota</taxon>
        <taxon>Agaricomycotina</taxon>
        <taxon>Agaricomycetes</taxon>
        <taxon>Polyporales</taxon>
        <taxon>Laetiporus</taxon>
    </lineage>
</organism>
<keyword evidence="3" id="KW-0234">DNA repair</keyword>
<evidence type="ECO:0000256" key="3">
    <source>
        <dbReference type="ARBA" id="ARBA00023204"/>
    </source>
</evidence>
<reference evidence="6 7" key="1">
    <citation type="journal article" date="2016" name="Mol. Biol. Evol.">
        <title>Comparative Genomics of Early-Diverging Mushroom-Forming Fungi Provides Insights into the Origins of Lignocellulose Decay Capabilities.</title>
        <authorList>
            <person name="Nagy L.G."/>
            <person name="Riley R."/>
            <person name="Tritt A."/>
            <person name="Adam C."/>
            <person name="Daum C."/>
            <person name="Floudas D."/>
            <person name="Sun H."/>
            <person name="Yadav J.S."/>
            <person name="Pangilinan J."/>
            <person name="Larsson K.H."/>
            <person name="Matsuura K."/>
            <person name="Barry K."/>
            <person name="Labutti K."/>
            <person name="Kuo R."/>
            <person name="Ohm R.A."/>
            <person name="Bhattacharya S.S."/>
            <person name="Shirouzu T."/>
            <person name="Yoshinaga Y."/>
            <person name="Martin F.M."/>
            <person name="Grigoriev I.V."/>
            <person name="Hibbett D.S."/>
        </authorList>
    </citation>
    <scope>NUCLEOTIDE SEQUENCE [LARGE SCALE GENOMIC DNA]</scope>
    <source>
        <strain evidence="6 7">93-53</strain>
    </source>
</reference>
<dbReference type="InterPro" id="IPR015637">
    <property type="entry name" value="MUG/TDG"/>
</dbReference>
<dbReference type="Proteomes" id="UP000076871">
    <property type="component" value="Unassembled WGS sequence"/>
</dbReference>
<dbReference type="STRING" id="1314785.A0A165EXA0"/>
<dbReference type="GO" id="GO:0006285">
    <property type="term" value="P:base-excision repair, AP site formation"/>
    <property type="evidence" value="ECO:0007669"/>
    <property type="project" value="InterPro"/>
</dbReference>
<dbReference type="InterPro" id="IPR005122">
    <property type="entry name" value="Uracil-DNA_glycosylase-like"/>
</dbReference>
<evidence type="ECO:0000259" key="5">
    <source>
        <dbReference type="Pfam" id="PF03167"/>
    </source>
</evidence>
<dbReference type="InterPro" id="IPR036895">
    <property type="entry name" value="Uracil-DNA_glycosylase-like_sf"/>
</dbReference>
<feature type="domain" description="Uracil-DNA glycosylase-like" evidence="5">
    <location>
        <begin position="117"/>
        <end position="307"/>
    </location>
</feature>
<feature type="region of interest" description="Disordered" evidence="4">
    <location>
        <begin position="1"/>
        <end position="58"/>
    </location>
</feature>
<dbReference type="Pfam" id="PF03167">
    <property type="entry name" value="UDG"/>
    <property type="match status" value="1"/>
</dbReference>
<gene>
    <name evidence="6" type="ORF">LAESUDRAFT_88410</name>
</gene>
<dbReference type="GeneID" id="63831887"/>
<dbReference type="AlphaFoldDB" id="A0A165EXA0"/>
<dbReference type="GO" id="GO:0008263">
    <property type="term" value="F:pyrimidine-specific mismatch base pair DNA N-glycosylase activity"/>
    <property type="evidence" value="ECO:0007669"/>
    <property type="project" value="TreeGrafter"/>
</dbReference>
<sequence>MRLPIPTRSVRLAKASAPASPKLSSDASSTPDESQSENSKPRAGKLESKRVTRTRSRVAATAKETTLGVSGSTSARKLDVKFEERKPVKLERIKSRTRIKRGYAPPETYAHLEPLQDYLKEELDILFCGINPGIQSSKSGHHFAHVTNHFWRCLHDSGLTDAPERLHPSENHTLPERFNLGLTNIVARPSAEAAELSKEEFKAAVPELFAKIARYRPRIMCFVGKQAWEAVESVVRPRAVYPIQSDDESLGSDGIPATPKRRRRSKKAKFQFDIQPYKVVHPDGVSVHETLFFVLPSTSARVTTYQLADKTELFRTLKRRLEEVKSGAFDTSRMAVIPPFK</sequence>
<dbReference type="InParanoid" id="A0A165EXA0"/>
<dbReference type="GO" id="GO:0004844">
    <property type="term" value="F:uracil DNA N-glycosylase activity"/>
    <property type="evidence" value="ECO:0007669"/>
    <property type="project" value="TreeGrafter"/>
</dbReference>
<accession>A0A165EXA0</accession>
<proteinExistence type="predicted"/>
<keyword evidence="1" id="KW-0227">DNA damage</keyword>
<name>A0A165EXA0_9APHY</name>
<dbReference type="Gene3D" id="3.40.470.10">
    <property type="entry name" value="Uracil-DNA glycosylase-like domain"/>
    <property type="match status" value="1"/>
</dbReference>
<dbReference type="SUPFAM" id="SSF52141">
    <property type="entry name" value="Uracil-DNA glycosylase-like"/>
    <property type="match status" value="1"/>
</dbReference>
<keyword evidence="2" id="KW-0378">Hydrolase</keyword>
<evidence type="ECO:0000313" key="6">
    <source>
        <dbReference type="EMBL" id="KZT07920.1"/>
    </source>
</evidence>
<evidence type="ECO:0000256" key="1">
    <source>
        <dbReference type="ARBA" id="ARBA00022763"/>
    </source>
</evidence>